<dbReference type="Pfam" id="PF04828">
    <property type="entry name" value="GFA"/>
    <property type="match status" value="1"/>
</dbReference>
<dbReference type="InterPro" id="IPR011057">
    <property type="entry name" value="Mss4-like_sf"/>
</dbReference>
<organism evidence="6 7">
    <name type="scientific">Thalassovita aquimarina</name>
    <dbReference type="NCBI Taxonomy" id="2785917"/>
    <lineage>
        <taxon>Bacteria</taxon>
        <taxon>Pseudomonadati</taxon>
        <taxon>Pseudomonadota</taxon>
        <taxon>Alphaproteobacteria</taxon>
        <taxon>Rhodobacterales</taxon>
        <taxon>Roseobacteraceae</taxon>
        <taxon>Thalassovita</taxon>
    </lineage>
</organism>
<dbReference type="PROSITE" id="PS51891">
    <property type="entry name" value="CENP_V_GFA"/>
    <property type="match status" value="1"/>
</dbReference>
<feature type="domain" description="CENP-V/GFA" evidence="5">
    <location>
        <begin position="5"/>
        <end position="121"/>
    </location>
</feature>
<dbReference type="Proteomes" id="UP001195941">
    <property type="component" value="Unassembled WGS sequence"/>
</dbReference>
<proteinExistence type="inferred from homology"/>
<dbReference type="Gene3D" id="3.90.1590.10">
    <property type="entry name" value="glutathione-dependent formaldehyde- activating enzyme (gfa)"/>
    <property type="match status" value="1"/>
</dbReference>
<reference evidence="6 7" key="1">
    <citation type="journal article" date="2021" name="Arch. Microbiol.">
        <title>Thalassobius aquimarinus sp. nov., isolated from the Sea of Japan seashore.</title>
        <authorList>
            <person name="Kurilenko V.V."/>
            <person name="Romanenko L.A."/>
            <person name="Chernysheva N.Y."/>
            <person name="Velansky P.V."/>
            <person name="Tekutyeva L.A."/>
            <person name="Isaeva M.P."/>
            <person name="Mikhailov V.V."/>
        </authorList>
    </citation>
    <scope>NUCLEOTIDE SEQUENCE [LARGE SCALE GENOMIC DNA]</scope>
    <source>
        <strain evidence="6 7">KMM 8518</strain>
    </source>
</reference>
<dbReference type="SUPFAM" id="SSF51316">
    <property type="entry name" value="Mss4-like"/>
    <property type="match status" value="1"/>
</dbReference>
<evidence type="ECO:0000313" key="7">
    <source>
        <dbReference type="Proteomes" id="UP001195941"/>
    </source>
</evidence>
<dbReference type="RefSeq" id="WP_212702590.1">
    <property type="nucleotide sequence ID" value="NZ_JADMKU010000021.1"/>
</dbReference>
<comment type="similarity">
    <text evidence="1">Belongs to the Gfa family.</text>
</comment>
<dbReference type="PANTHER" id="PTHR33337">
    <property type="entry name" value="GFA DOMAIN-CONTAINING PROTEIN"/>
    <property type="match status" value="1"/>
</dbReference>
<evidence type="ECO:0000313" key="6">
    <source>
        <dbReference type="EMBL" id="MBR9652965.1"/>
    </source>
</evidence>
<comment type="caution">
    <text evidence="6">The sequence shown here is derived from an EMBL/GenBank/DDBJ whole genome shotgun (WGS) entry which is preliminary data.</text>
</comment>
<dbReference type="PANTHER" id="PTHR33337:SF40">
    <property type="entry name" value="CENP-V_GFA DOMAIN-CONTAINING PROTEIN-RELATED"/>
    <property type="match status" value="1"/>
</dbReference>
<evidence type="ECO:0000259" key="5">
    <source>
        <dbReference type="PROSITE" id="PS51891"/>
    </source>
</evidence>
<evidence type="ECO:0000256" key="3">
    <source>
        <dbReference type="ARBA" id="ARBA00022833"/>
    </source>
</evidence>
<dbReference type="InterPro" id="IPR006913">
    <property type="entry name" value="CENP-V/GFA"/>
</dbReference>
<evidence type="ECO:0000256" key="1">
    <source>
        <dbReference type="ARBA" id="ARBA00005495"/>
    </source>
</evidence>
<name>A0ABS5HVF1_9RHOB</name>
<accession>A0ABS5HVF1</accession>
<dbReference type="EMBL" id="JADMKU010000021">
    <property type="protein sequence ID" value="MBR9652965.1"/>
    <property type="molecule type" value="Genomic_DNA"/>
</dbReference>
<keyword evidence="3" id="KW-0862">Zinc</keyword>
<keyword evidence="4" id="KW-0456">Lyase</keyword>
<evidence type="ECO:0000256" key="2">
    <source>
        <dbReference type="ARBA" id="ARBA00022723"/>
    </source>
</evidence>
<evidence type="ECO:0000256" key="4">
    <source>
        <dbReference type="ARBA" id="ARBA00023239"/>
    </source>
</evidence>
<gene>
    <name evidence="6" type="ORF">IT775_17745</name>
</gene>
<keyword evidence="2" id="KW-0479">Metal-binding</keyword>
<sequence>MTETTKGSCLCGGVAFEIHGKFGPFLLCHCARCRKDTGSAHAANLFVPGGRIKWTRGKALVRSFRLAGTRHSKSFCTVCGSAVPDVQEEGALLAVPAGSLDTPLDKRPEAHISWQGRADWDEGLDRLPRLAGLPE</sequence>
<protein>
    <submittedName>
        <fullName evidence="6">GFA family protein</fullName>
    </submittedName>
</protein>
<keyword evidence="7" id="KW-1185">Reference proteome</keyword>